<reference evidence="1 2" key="1">
    <citation type="submission" date="2021-06" db="EMBL/GenBank/DDBJ databases">
        <title>Whole genome sequences of Flavobacterium sp. KK2020170 and assembly.</title>
        <authorList>
            <person name="Kitahara K."/>
            <person name="Miyoshi S."/>
            <person name="Uesaka K."/>
        </authorList>
    </citation>
    <scope>NUCLEOTIDE SEQUENCE [LARGE SCALE GENOMIC DNA]</scope>
    <source>
        <strain evidence="1 2">KK2020170</strain>
    </source>
</reference>
<sequence length="104" mass="11558">MKTLLISFYFVVIGLNVFNINETESFLKEVTLEKSFTLINDTKEKVSIHTGTGFVSINKSGKTSIGCNVGKEVRWANEGKKGDVVFKITSDMCGETIKLSKFVK</sequence>
<proteinExistence type="predicted"/>
<evidence type="ECO:0000313" key="1">
    <source>
        <dbReference type="EMBL" id="BCY27612.1"/>
    </source>
</evidence>
<name>A0ABN6HVX4_9FLAO</name>
<gene>
    <name evidence="1" type="ORF">KK2020170_04800</name>
</gene>
<organism evidence="1 2">
    <name type="scientific">Flavobacterium okayamense</name>
    <dbReference type="NCBI Taxonomy" id="2830782"/>
    <lineage>
        <taxon>Bacteria</taxon>
        <taxon>Pseudomonadati</taxon>
        <taxon>Bacteroidota</taxon>
        <taxon>Flavobacteriia</taxon>
        <taxon>Flavobacteriales</taxon>
        <taxon>Flavobacteriaceae</taxon>
        <taxon>Flavobacterium</taxon>
    </lineage>
</organism>
<evidence type="ECO:0000313" key="2">
    <source>
        <dbReference type="Proteomes" id="UP000825258"/>
    </source>
</evidence>
<keyword evidence="2" id="KW-1185">Reference proteome</keyword>
<protein>
    <submittedName>
        <fullName evidence="1">Uncharacterized protein</fullName>
    </submittedName>
</protein>
<accession>A0ABN6HVX4</accession>
<dbReference type="RefSeq" id="WP_221259223.1">
    <property type="nucleotide sequence ID" value="NZ_AP024749.1"/>
</dbReference>
<dbReference type="EMBL" id="AP024749">
    <property type="protein sequence ID" value="BCY27612.1"/>
    <property type="molecule type" value="Genomic_DNA"/>
</dbReference>
<dbReference type="Proteomes" id="UP000825258">
    <property type="component" value="Chromosome"/>
</dbReference>